<sequence length="188" mass="21409">MKIVLLNGTITGTKTERLLSVVDTYIREASPDMEIENVDLKNYDLQFVDGRPTEDYNDDMQKLINTIESADGYIIATPVFQGGIPGVLKNLFDAISPLAMRYKPVSIVATGGTLQHHLVIENQLKPILDYFRCLITPNYVYAHPGHFTDDKQLDNEEVKNRLRELSQVFLRYLQMGRDLSPYKSNLSQ</sequence>
<dbReference type="GO" id="GO:0016491">
    <property type="term" value="F:oxidoreductase activity"/>
    <property type="evidence" value="ECO:0007669"/>
    <property type="project" value="UniProtKB-KW"/>
</dbReference>
<reference evidence="6" key="1">
    <citation type="submission" date="2016-10" db="EMBL/GenBank/DDBJ databases">
        <authorList>
            <person name="Varghese N."/>
            <person name="Submissions S."/>
        </authorList>
    </citation>
    <scope>NUCLEOTIDE SEQUENCE [LARGE SCALE GENOMIC DNA]</scope>
    <source>
        <strain evidence="6">DSM 4771</strain>
    </source>
</reference>
<keyword evidence="2" id="KW-0288">FMN</keyword>
<evidence type="ECO:0000313" key="6">
    <source>
        <dbReference type="Proteomes" id="UP000199225"/>
    </source>
</evidence>
<accession>A0A1G8VR02</accession>
<dbReference type="PANTHER" id="PTHR43408">
    <property type="entry name" value="FMN REDUCTASE (NADPH)"/>
    <property type="match status" value="1"/>
</dbReference>
<dbReference type="AlphaFoldDB" id="A0A1G8VR02"/>
<dbReference type="Proteomes" id="UP000199225">
    <property type="component" value="Unassembled WGS sequence"/>
</dbReference>
<dbReference type="EMBL" id="FNEV01000010">
    <property type="protein sequence ID" value="SDJ68466.1"/>
    <property type="molecule type" value="Genomic_DNA"/>
</dbReference>
<gene>
    <name evidence="5" type="ORF">SAMN04490247_2843</name>
</gene>
<dbReference type="InterPro" id="IPR005025">
    <property type="entry name" value="FMN_Rdtase-like_dom"/>
</dbReference>
<proteinExistence type="predicted"/>
<evidence type="ECO:0000256" key="2">
    <source>
        <dbReference type="ARBA" id="ARBA00022643"/>
    </source>
</evidence>
<evidence type="ECO:0000256" key="3">
    <source>
        <dbReference type="ARBA" id="ARBA00023002"/>
    </source>
</evidence>
<dbReference type="RefSeq" id="WP_093194519.1">
    <property type="nucleotide sequence ID" value="NZ_FNEV01000010.1"/>
</dbReference>
<protein>
    <submittedName>
        <fullName evidence="5">FMN reductase</fullName>
    </submittedName>
</protein>
<evidence type="ECO:0000259" key="4">
    <source>
        <dbReference type="Pfam" id="PF03358"/>
    </source>
</evidence>
<feature type="domain" description="NADPH-dependent FMN reductase-like" evidence="4">
    <location>
        <begin position="1"/>
        <end position="143"/>
    </location>
</feature>
<evidence type="ECO:0000256" key="1">
    <source>
        <dbReference type="ARBA" id="ARBA00022630"/>
    </source>
</evidence>
<organism evidence="5 6">
    <name type="scientific">Salimicrobium halophilum</name>
    <dbReference type="NCBI Taxonomy" id="86666"/>
    <lineage>
        <taxon>Bacteria</taxon>
        <taxon>Bacillati</taxon>
        <taxon>Bacillota</taxon>
        <taxon>Bacilli</taxon>
        <taxon>Bacillales</taxon>
        <taxon>Bacillaceae</taxon>
        <taxon>Salimicrobium</taxon>
    </lineage>
</organism>
<name>A0A1G8VR02_9BACI</name>
<keyword evidence="6" id="KW-1185">Reference proteome</keyword>
<dbReference type="InterPro" id="IPR029039">
    <property type="entry name" value="Flavoprotein-like_sf"/>
</dbReference>
<dbReference type="InterPro" id="IPR051814">
    <property type="entry name" value="NAD(P)H-dep_FMN_reductase"/>
</dbReference>
<dbReference type="STRING" id="86666.SAMN04490247_2843"/>
<dbReference type="SUPFAM" id="SSF52218">
    <property type="entry name" value="Flavoproteins"/>
    <property type="match status" value="1"/>
</dbReference>
<dbReference type="Pfam" id="PF03358">
    <property type="entry name" value="FMN_red"/>
    <property type="match status" value="1"/>
</dbReference>
<dbReference type="PANTHER" id="PTHR43408:SF2">
    <property type="entry name" value="FMN REDUCTASE (NADPH)"/>
    <property type="match status" value="1"/>
</dbReference>
<keyword evidence="3" id="KW-0560">Oxidoreductase</keyword>
<keyword evidence="1" id="KW-0285">Flavoprotein</keyword>
<evidence type="ECO:0000313" key="5">
    <source>
        <dbReference type="EMBL" id="SDJ68466.1"/>
    </source>
</evidence>
<dbReference type="Gene3D" id="3.40.50.360">
    <property type="match status" value="1"/>
</dbReference>
<dbReference type="OrthoDB" id="1643408at2"/>